<dbReference type="GO" id="GO:0005634">
    <property type="term" value="C:nucleus"/>
    <property type="evidence" value="ECO:0007669"/>
    <property type="project" value="UniProtKB-SubCell"/>
</dbReference>
<dbReference type="GO" id="GO:0005524">
    <property type="term" value="F:ATP binding"/>
    <property type="evidence" value="ECO:0007669"/>
    <property type="project" value="UniProtKB-KW"/>
</dbReference>
<reference evidence="10" key="1">
    <citation type="submission" date="2021-08" db="EMBL/GenBank/DDBJ databases">
        <title>WGS assembly of Ceratopteris richardii.</title>
        <authorList>
            <person name="Marchant D.B."/>
            <person name="Chen G."/>
            <person name="Jenkins J."/>
            <person name="Shu S."/>
            <person name="Leebens-Mack J."/>
            <person name="Grimwood J."/>
            <person name="Schmutz J."/>
            <person name="Soltis P."/>
            <person name="Soltis D."/>
            <person name="Chen Z.-H."/>
        </authorList>
    </citation>
    <scope>NUCLEOTIDE SEQUENCE</scope>
    <source>
        <strain evidence="10">Whitten #5841</strain>
        <tissue evidence="10">Leaf</tissue>
    </source>
</reference>
<evidence type="ECO:0000256" key="6">
    <source>
        <dbReference type="ARBA" id="ARBA00022840"/>
    </source>
</evidence>
<protein>
    <recommendedName>
        <fullName evidence="12">Cell cycle checkpoint protein RAD17</fullName>
    </recommendedName>
</protein>
<dbReference type="InterPro" id="IPR027417">
    <property type="entry name" value="P-loop_NTPase"/>
</dbReference>
<dbReference type="Proteomes" id="UP000825935">
    <property type="component" value="Chromosome 20"/>
</dbReference>
<dbReference type="Gene3D" id="3.40.50.300">
    <property type="entry name" value="P-loop containing nucleotide triphosphate hydrolases"/>
    <property type="match status" value="1"/>
</dbReference>
<dbReference type="CDD" id="cd18140">
    <property type="entry name" value="HLD_clamp_RFC"/>
    <property type="match status" value="1"/>
</dbReference>
<dbReference type="SUPFAM" id="SSF52540">
    <property type="entry name" value="P-loop containing nucleoside triphosphate hydrolases"/>
    <property type="match status" value="1"/>
</dbReference>
<evidence type="ECO:0008006" key="12">
    <source>
        <dbReference type="Google" id="ProtNLM"/>
    </source>
</evidence>
<name>A0A8T2SFJ3_CERRI</name>
<dbReference type="Pfam" id="PF03215">
    <property type="entry name" value="Rad17"/>
    <property type="match status" value="1"/>
</dbReference>
<comment type="subcellular location">
    <subcellularLocation>
        <location evidence="1">Nucleus</location>
    </subcellularLocation>
</comment>
<evidence type="ECO:0000313" key="10">
    <source>
        <dbReference type="EMBL" id="KAH7330815.1"/>
    </source>
</evidence>
<dbReference type="InterPro" id="IPR004582">
    <property type="entry name" value="Checkpoint_prot_Rad17_Rad24"/>
</dbReference>
<evidence type="ECO:0000256" key="1">
    <source>
        <dbReference type="ARBA" id="ARBA00004123"/>
    </source>
</evidence>
<evidence type="ECO:0000313" key="11">
    <source>
        <dbReference type="Proteomes" id="UP000825935"/>
    </source>
</evidence>
<keyword evidence="11" id="KW-1185">Reference proteome</keyword>
<dbReference type="GO" id="GO:0000077">
    <property type="term" value="P:DNA damage checkpoint signaling"/>
    <property type="evidence" value="ECO:0007669"/>
    <property type="project" value="TreeGrafter"/>
</dbReference>
<evidence type="ECO:0000256" key="2">
    <source>
        <dbReference type="ARBA" id="ARBA00006168"/>
    </source>
</evidence>
<dbReference type="GO" id="GO:0033314">
    <property type="term" value="P:mitotic DNA replication checkpoint signaling"/>
    <property type="evidence" value="ECO:0007669"/>
    <property type="project" value="TreeGrafter"/>
</dbReference>
<evidence type="ECO:0000256" key="5">
    <source>
        <dbReference type="ARBA" id="ARBA00022763"/>
    </source>
</evidence>
<keyword evidence="3" id="KW-0150">Chloroplast</keyword>
<dbReference type="Gene3D" id="1.10.8.60">
    <property type="match status" value="1"/>
</dbReference>
<dbReference type="GO" id="GO:0003689">
    <property type="term" value="F:DNA clamp loader activity"/>
    <property type="evidence" value="ECO:0007669"/>
    <property type="project" value="TreeGrafter"/>
</dbReference>
<comment type="caution">
    <text evidence="10">The sequence shown here is derived from an EMBL/GenBank/DDBJ whole genome shotgun (WGS) entry which is preliminary data.</text>
</comment>
<evidence type="ECO:0000256" key="3">
    <source>
        <dbReference type="ARBA" id="ARBA00022528"/>
    </source>
</evidence>
<dbReference type="EMBL" id="CM035425">
    <property type="protein sequence ID" value="KAH7330815.1"/>
    <property type="molecule type" value="Genomic_DNA"/>
</dbReference>
<dbReference type="OrthoDB" id="10265971at2759"/>
<dbReference type="AlphaFoldDB" id="A0A8T2SFJ3"/>
<keyword evidence="7" id="KW-0539">Nucleus</keyword>
<evidence type="ECO:0000256" key="4">
    <source>
        <dbReference type="ARBA" id="ARBA00022741"/>
    </source>
</evidence>
<evidence type="ECO:0000256" key="7">
    <source>
        <dbReference type="ARBA" id="ARBA00023242"/>
    </source>
</evidence>
<organism evidence="10 11">
    <name type="scientific">Ceratopteris richardii</name>
    <name type="common">Triangle waterfern</name>
    <dbReference type="NCBI Taxonomy" id="49495"/>
    <lineage>
        <taxon>Eukaryota</taxon>
        <taxon>Viridiplantae</taxon>
        <taxon>Streptophyta</taxon>
        <taxon>Embryophyta</taxon>
        <taxon>Tracheophyta</taxon>
        <taxon>Polypodiopsida</taxon>
        <taxon>Polypodiidae</taxon>
        <taxon>Polypodiales</taxon>
        <taxon>Pteridineae</taxon>
        <taxon>Pteridaceae</taxon>
        <taxon>Parkerioideae</taxon>
        <taxon>Ceratopteris</taxon>
    </lineage>
</organism>
<keyword evidence="3" id="KW-0934">Plastid</keyword>
<dbReference type="PANTHER" id="PTHR12172:SF0">
    <property type="entry name" value="CELL CYCLE CHECKPOINT PROTEIN RAD17"/>
    <property type="match status" value="1"/>
</dbReference>
<accession>A0A8T2SFJ3</accession>
<keyword evidence="5" id="KW-0227">DNA damage</keyword>
<sequence>MGKRKPAFVVVSDDEGTDEPPSSEPLITETKPFLTSQVGDSSLSCSIPTGKCGLPRRQSFTQSSDVQAWVDKYRPREVSDLAVHAKKIAEVREWMVNKLQRCDKPDHCGKVLLLVGPTGCGKTAVISVLMSKFEGAELCEWDPPVPTLWNEHLHHVNTGSEGYYDIPYVSKIQQFTEFLDGVTRYPLLPLPHESQDKGNSTSFLRKTVVEKQKVLLIDDLPIVHGRESILKLCHRLYNFALSVQFPTIVIVTDFLGNEEHGQGISTLTTDIVHTFESAGAKKITFNPITAIAVRKVLNRIMIAEKCTVSPELVSFVAESCGGDIRHAINCLQFLCIGSKSISCSWDPGGDIFLDKSKRKRGTGDNSSVKRKKLSQCKLLEKKCKSSIDCRDSSLSLFHALGKVLHNKRITEADKISGKNSIGFILKEELQRHPLNMEEPETLISQAHTDAASFLCFLHENVLEFVDEEGIEDVSVALTYFSDADCLLKSRKRSSSSFFSVHASDEIDPAHIGEAVAGSVCARGVLFANTHPSKPRWLSIRSPSIRQVDRLMNEKKIENYTKLLGVIQASHTMCTHVVQVAELEPLYKQLAYRKGQSNLTLTSKEIGSDLLFFPSQSLGIFSDMEAMDISNEMHVDDMISSEDEIEEW</sequence>
<gene>
    <name evidence="10" type="ORF">KP509_20G003400</name>
</gene>
<feature type="region of interest" description="Disordered" evidence="9">
    <location>
        <begin position="1"/>
        <end position="27"/>
    </location>
</feature>
<keyword evidence="4" id="KW-0547">Nucleotide-binding</keyword>
<dbReference type="GO" id="GO:0006281">
    <property type="term" value="P:DNA repair"/>
    <property type="evidence" value="ECO:0007669"/>
    <property type="project" value="InterPro"/>
</dbReference>
<dbReference type="GO" id="GO:0003682">
    <property type="term" value="F:chromatin binding"/>
    <property type="evidence" value="ECO:0007669"/>
    <property type="project" value="TreeGrafter"/>
</dbReference>
<keyword evidence="6" id="KW-0067">ATP-binding</keyword>
<keyword evidence="8" id="KW-0131">Cell cycle</keyword>
<dbReference type="InterPro" id="IPR047854">
    <property type="entry name" value="RFC_lid"/>
</dbReference>
<comment type="similarity">
    <text evidence="2">Belongs to the rad17/RAD24 family.</text>
</comment>
<proteinExistence type="inferred from homology"/>
<evidence type="ECO:0000256" key="9">
    <source>
        <dbReference type="SAM" id="MobiDB-lite"/>
    </source>
</evidence>
<evidence type="ECO:0000256" key="8">
    <source>
        <dbReference type="ARBA" id="ARBA00023306"/>
    </source>
</evidence>
<dbReference type="PANTHER" id="PTHR12172">
    <property type="entry name" value="CELL CYCLE CHECKPOINT PROTEIN RAD17"/>
    <property type="match status" value="1"/>
</dbReference>
<dbReference type="OMA" id="YNCLKMA"/>